<dbReference type="KEGG" id="vao:FA707_04295"/>
<dbReference type="Proteomes" id="UP000298615">
    <property type="component" value="Chromosome"/>
</dbReference>
<dbReference type="SUPFAM" id="SSF53167">
    <property type="entry name" value="Purine and uridine phosphorylases"/>
    <property type="match status" value="1"/>
</dbReference>
<dbReference type="RefSeq" id="WP_136953064.1">
    <property type="nucleotide sequence ID" value="NZ_CP039712.1"/>
</dbReference>
<dbReference type="UniPathway" id="UPA00904">
    <property type="reaction ID" value="UER00871"/>
</dbReference>
<keyword evidence="6" id="KW-0326">Glycosidase</keyword>
<gene>
    <name evidence="6" type="primary">mtnN</name>
    <name evidence="6" type="ORF">FA707_04295</name>
</gene>
<dbReference type="PANTHER" id="PTHR46832">
    <property type="entry name" value="5'-METHYLTHIOADENOSINE/S-ADENOSYLHOMOCYSTEINE NUCLEOSIDASE"/>
    <property type="match status" value="1"/>
</dbReference>
<dbReference type="GO" id="GO:0005829">
    <property type="term" value="C:cytosol"/>
    <property type="evidence" value="ECO:0007669"/>
    <property type="project" value="TreeGrafter"/>
</dbReference>
<dbReference type="EC" id="3.2.2.9" evidence="2"/>
<evidence type="ECO:0000313" key="6">
    <source>
        <dbReference type="EMBL" id="QCI86229.1"/>
    </source>
</evidence>
<dbReference type="GO" id="GO:0008782">
    <property type="term" value="F:adenosylhomocysteine nucleosidase activity"/>
    <property type="evidence" value="ECO:0007669"/>
    <property type="project" value="UniProtKB-EC"/>
</dbReference>
<keyword evidence="7" id="KW-1185">Reference proteome</keyword>
<dbReference type="GO" id="GO:0019509">
    <property type="term" value="P:L-methionine salvage from methylthioadenosine"/>
    <property type="evidence" value="ECO:0007669"/>
    <property type="project" value="UniProtKB-UniPathway"/>
</dbReference>
<accession>A0A4D7CQ86</accession>
<dbReference type="Gene3D" id="3.40.50.1580">
    <property type="entry name" value="Nucleoside phosphorylase domain"/>
    <property type="match status" value="1"/>
</dbReference>
<evidence type="ECO:0000256" key="5">
    <source>
        <dbReference type="ARBA" id="ARBA00023167"/>
    </source>
</evidence>
<protein>
    <recommendedName>
        <fullName evidence="2">adenosylhomocysteine nucleosidase</fullName>
        <ecNumber evidence="2">3.2.2.9</ecNumber>
    </recommendedName>
</protein>
<evidence type="ECO:0000256" key="3">
    <source>
        <dbReference type="ARBA" id="ARBA00022605"/>
    </source>
</evidence>
<dbReference type="GO" id="GO:0019284">
    <property type="term" value="P:L-methionine salvage from S-adenosylmethionine"/>
    <property type="evidence" value="ECO:0007669"/>
    <property type="project" value="TreeGrafter"/>
</dbReference>
<dbReference type="PANTHER" id="PTHR46832:SF1">
    <property type="entry name" value="5'-METHYLTHIOADENOSINE_S-ADENOSYLHOMOCYSTEINE NUCLEOSIDASE"/>
    <property type="match status" value="1"/>
</dbReference>
<keyword evidence="5" id="KW-0486">Methionine biosynthesis</keyword>
<dbReference type="GO" id="GO:0008930">
    <property type="term" value="F:methylthioadenosine nucleosidase activity"/>
    <property type="evidence" value="ECO:0007669"/>
    <property type="project" value="InterPro"/>
</dbReference>
<dbReference type="EMBL" id="CP039712">
    <property type="protein sequence ID" value="QCI86229.1"/>
    <property type="molecule type" value="Genomic_DNA"/>
</dbReference>
<dbReference type="OrthoDB" id="9792278at2"/>
<proteinExistence type="predicted"/>
<dbReference type="GO" id="GO:0009164">
    <property type="term" value="P:nucleoside catabolic process"/>
    <property type="evidence" value="ECO:0007669"/>
    <property type="project" value="InterPro"/>
</dbReference>
<comment type="pathway">
    <text evidence="1">Amino-acid biosynthesis; L-methionine biosynthesis via salvage pathway; S-methyl-5-thio-alpha-D-ribose 1-phosphate from S-methyl-5'-thioadenosine (hydrolase route): step 1/2.</text>
</comment>
<keyword evidence="3" id="KW-0028">Amino-acid biosynthesis</keyword>
<dbReference type="AlphaFoldDB" id="A0A4D7CQ86"/>
<organism evidence="6 7">
    <name type="scientific">Vagococcus zengguangii</name>
    <dbReference type="NCBI Taxonomy" id="2571750"/>
    <lineage>
        <taxon>Bacteria</taxon>
        <taxon>Bacillati</taxon>
        <taxon>Bacillota</taxon>
        <taxon>Bacilli</taxon>
        <taxon>Lactobacillales</taxon>
        <taxon>Enterococcaceae</taxon>
        <taxon>Vagococcus</taxon>
    </lineage>
</organism>
<dbReference type="CDD" id="cd09008">
    <property type="entry name" value="MTAN"/>
    <property type="match status" value="1"/>
</dbReference>
<reference evidence="6 7" key="1">
    <citation type="submission" date="2019-04" db="EMBL/GenBank/DDBJ databases">
        <title>Vagococcus sp. nov., isolated from faeces of yaks (Bos grunniens).</title>
        <authorList>
            <person name="Ge Y."/>
        </authorList>
    </citation>
    <scope>NUCLEOTIDE SEQUENCE [LARGE SCALE GENOMIC DNA]</scope>
    <source>
        <strain evidence="6 7">MN-17</strain>
    </source>
</reference>
<evidence type="ECO:0000256" key="1">
    <source>
        <dbReference type="ARBA" id="ARBA00004945"/>
    </source>
</evidence>
<dbReference type="InterPro" id="IPR000845">
    <property type="entry name" value="Nucleoside_phosphorylase_d"/>
</dbReference>
<dbReference type="NCBIfam" id="TIGR01704">
    <property type="entry name" value="MTA_SAH-Nsdase"/>
    <property type="match status" value="1"/>
</dbReference>
<name>A0A4D7CQ86_9ENTE</name>
<evidence type="ECO:0000256" key="4">
    <source>
        <dbReference type="ARBA" id="ARBA00022801"/>
    </source>
</evidence>
<evidence type="ECO:0000313" key="7">
    <source>
        <dbReference type="Proteomes" id="UP000298615"/>
    </source>
</evidence>
<evidence type="ECO:0000256" key="2">
    <source>
        <dbReference type="ARBA" id="ARBA00011974"/>
    </source>
</evidence>
<keyword evidence="4 6" id="KW-0378">Hydrolase</keyword>
<dbReference type="InterPro" id="IPR035994">
    <property type="entry name" value="Nucleoside_phosphorylase_sf"/>
</dbReference>
<sequence length="221" mass="24527">MKVAIVSAMSIELEHILHQYQLETMGNKNQQLFYQFTVGEFEFTLATTGIGKVNAAIHCQQLIHQYQPDVMVNIGIAGGIASDVQLYDIIIGSHVTHHDVRLSQMKNTFPFQEQFKANQPLYDFIKQQLPDAIPSGIASGESFITDTASHHRIQHELNCTAVDMEASALAQTCFINHVPFISIKCLSDLANSDATTAYRINEQEACTRLGKAVCSVLDQLT</sequence>
<dbReference type="Pfam" id="PF01048">
    <property type="entry name" value="PNP_UDP_1"/>
    <property type="match status" value="1"/>
</dbReference>
<dbReference type="InterPro" id="IPR010049">
    <property type="entry name" value="MTA_SAH_Nsdase"/>
</dbReference>